<feature type="region of interest" description="Disordered" evidence="4">
    <location>
        <begin position="1"/>
        <end position="21"/>
    </location>
</feature>
<protein>
    <recommendedName>
        <fullName evidence="5">Type I restriction modification DNA specificity domain-containing protein</fullName>
    </recommendedName>
</protein>
<dbReference type="PANTHER" id="PTHR30408:SF12">
    <property type="entry name" value="TYPE I RESTRICTION ENZYME MJAVIII SPECIFICITY SUBUNIT"/>
    <property type="match status" value="1"/>
</dbReference>
<feature type="domain" description="Type I restriction modification DNA specificity" evidence="5">
    <location>
        <begin position="252"/>
        <end position="435"/>
    </location>
</feature>
<dbReference type="SUPFAM" id="SSF116734">
    <property type="entry name" value="DNA methylase specificity domain"/>
    <property type="match status" value="2"/>
</dbReference>
<dbReference type="GO" id="GO:0003677">
    <property type="term" value="F:DNA binding"/>
    <property type="evidence" value="ECO:0007669"/>
    <property type="project" value="UniProtKB-KW"/>
</dbReference>
<dbReference type="InterPro" id="IPR052021">
    <property type="entry name" value="Type-I_RS_S_subunit"/>
</dbReference>
<dbReference type="CDD" id="cd16961">
    <property type="entry name" value="RMtype1_S_TRD-CR_like"/>
    <property type="match status" value="1"/>
</dbReference>
<comment type="similarity">
    <text evidence="1">Belongs to the type-I restriction system S methylase family.</text>
</comment>
<evidence type="ECO:0000313" key="7">
    <source>
        <dbReference type="Proteomes" id="UP000034410"/>
    </source>
</evidence>
<evidence type="ECO:0000256" key="1">
    <source>
        <dbReference type="ARBA" id="ARBA00010923"/>
    </source>
</evidence>
<evidence type="ECO:0000256" key="2">
    <source>
        <dbReference type="ARBA" id="ARBA00022747"/>
    </source>
</evidence>
<dbReference type="Proteomes" id="UP000034410">
    <property type="component" value="Chromosome"/>
</dbReference>
<keyword evidence="3" id="KW-0238">DNA-binding</keyword>
<evidence type="ECO:0000259" key="5">
    <source>
        <dbReference type="Pfam" id="PF01420"/>
    </source>
</evidence>
<name>A0A0F7K3F6_9GAMM</name>
<dbReference type="InterPro" id="IPR000055">
    <property type="entry name" value="Restrct_endonuc_typeI_TRD"/>
</dbReference>
<dbReference type="Gene3D" id="3.90.220.20">
    <property type="entry name" value="DNA methylase specificity domains"/>
    <property type="match status" value="2"/>
</dbReference>
<dbReference type="Gene3D" id="1.10.287.1120">
    <property type="entry name" value="Bipartite methylase S protein"/>
    <property type="match status" value="1"/>
</dbReference>
<dbReference type="EMBL" id="CP011412">
    <property type="protein sequence ID" value="AKH22362.1"/>
    <property type="molecule type" value="Genomic_DNA"/>
</dbReference>
<evidence type="ECO:0000313" key="6">
    <source>
        <dbReference type="EMBL" id="AKH22362.1"/>
    </source>
</evidence>
<dbReference type="Pfam" id="PF01420">
    <property type="entry name" value="Methylase_S"/>
    <property type="match status" value="2"/>
</dbReference>
<sequence>MAQAASNATPASHDCPPGYKRTEVGVIPEDWEVVTIGEIADVKTGPFGSALHEKDYVLNGTPIITVEHLGELGITTQNLPMVSDSDRSRLKAYQLRQGDIVFSRVGSVDRNSLVSKKEDGWLFSGRLLRIRLKSNLNDSAYFSFHFHSTPFKRRVVEVAVGQTMPSLNTSILRNVSVLLPKSKKEQTAIANALSDVDALIREQEKLIAKKQAIKTATMQQLLTGRTRLPQFALREDGTEKGYKQSELGEIPEDWEVQCLGRFVAALDAGVSVNSLDESNAFPHDKHILKTSCVDVGRFIPAEKKSILPSDLRRAKCSPIKGAIIVSRMNTPALVGEIGYVSCDHPDLFLPDRLWQMRFKNDFSINSRWLSYLLSFPSVAKRIRDSATGTSGSMKNISKGSLMGLELSFPMFEEQTAIATILSDMDEEIQTLQQRLTKTRQIKQGMMQELLTGRTRLVKPGQAA</sequence>
<dbReference type="PATRIC" id="fig|1543721.4.peg.3518"/>
<reference evidence="6 7" key="1">
    <citation type="journal article" date="2015" name="Genome Announc.">
        <title>Complete Genome Sequence of Sedimenticola thiotaurini Strain SIP-G1, a Polyphosphate- and Polyhydroxyalkanoate-Accumulating Sulfur-Oxidizing Gammaproteobacterium Isolated from Salt Marsh Sediments.</title>
        <authorList>
            <person name="Flood B.E."/>
            <person name="Jones D.S."/>
            <person name="Bailey J.V."/>
        </authorList>
    </citation>
    <scope>NUCLEOTIDE SEQUENCE [LARGE SCALE GENOMIC DNA]</scope>
    <source>
        <strain evidence="6 7">SIP-G1</strain>
    </source>
</reference>
<gene>
    <name evidence="6" type="ORF">AAY24_17010</name>
</gene>
<feature type="compositionally biased region" description="Polar residues" evidence="4">
    <location>
        <begin position="1"/>
        <end position="10"/>
    </location>
</feature>
<keyword evidence="7" id="KW-1185">Reference proteome</keyword>
<dbReference type="GO" id="GO:0009307">
    <property type="term" value="P:DNA restriction-modification system"/>
    <property type="evidence" value="ECO:0007669"/>
    <property type="project" value="UniProtKB-KW"/>
</dbReference>
<dbReference type="PANTHER" id="PTHR30408">
    <property type="entry name" value="TYPE-1 RESTRICTION ENZYME ECOKI SPECIFICITY PROTEIN"/>
    <property type="match status" value="1"/>
</dbReference>
<dbReference type="KEGG" id="seds:AAY24_17010"/>
<dbReference type="AlphaFoldDB" id="A0A0F7K3F6"/>
<proteinExistence type="inferred from homology"/>
<accession>A0A0F7K3F6</accession>
<dbReference type="REBASE" id="111572">
    <property type="entry name" value="S.SspG1ORF17005P"/>
</dbReference>
<feature type="domain" description="Type I restriction modification DNA specificity" evidence="5">
    <location>
        <begin position="28"/>
        <end position="205"/>
    </location>
</feature>
<evidence type="ECO:0000256" key="3">
    <source>
        <dbReference type="ARBA" id="ARBA00023125"/>
    </source>
</evidence>
<keyword evidence="2" id="KW-0680">Restriction system</keyword>
<dbReference type="InterPro" id="IPR044946">
    <property type="entry name" value="Restrct_endonuc_typeI_TRD_sf"/>
</dbReference>
<organism evidence="6 7">
    <name type="scientific">Sedimenticola thiotaurini</name>
    <dbReference type="NCBI Taxonomy" id="1543721"/>
    <lineage>
        <taxon>Bacteria</taxon>
        <taxon>Pseudomonadati</taxon>
        <taxon>Pseudomonadota</taxon>
        <taxon>Gammaproteobacteria</taxon>
        <taxon>Chromatiales</taxon>
        <taxon>Sedimenticolaceae</taxon>
        <taxon>Sedimenticola</taxon>
    </lineage>
</organism>
<evidence type="ECO:0000256" key="4">
    <source>
        <dbReference type="SAM" id="MobiDB-lite"/>
    </source>
</evidence>